<dbReference type="GO" id="GO:0008718">
    <property type="term" value="F:D-amino-acid dehydrogenase activity"/>
    <property type="evidence" value="ECO:0007669"/>
    <property type="project" value="TreeGrafter"/>
</dbReference>
<name>A0A4V2FS15_9BURK</name>
<dbReference type="Gene3D" id="3.50.50.60">
    <property type="entry name" value="FAD/NAD(P)-binding domain"/>
    <property type="match status" value="3"/>
</dbReference>
<dbReference type="PANTHER" id="PTHR13847">
    <property type="entry name" value="SARCOSINE DEHYDROGENASE-RELATED"/>
    <property type="match status" value="1"/>
</dbReference>
<dbReference type="RefSeq" id="WP_130434560.1">
    <property type="nucleotide sequence ID" value="NZ_SHKP01000009.1"/>
</dbReference>
<dbReference type="GO" id="GO:0055130">
    <property type="term" value="P:D-alanine catabolic process"/>
    <property type="evidence" value="ECO:0007669"/>
    <property type="project" value="TreeGrafter"/>
</dbReference>
<dbReference type="GO" id="GO:0005737">
    <property type="term" value="C:cytoplasm"/>
    <property type="evidence" value="ECO:0007669"/>
    <property type="project" value="TreeGrafter"/>
</dbReference>
<dbReference type="AlphaFoldDB" id="A0A4V2FS15"/>
<proteinExistence type="inferred from homology"/>
<keyword evidence="5" id="KW-1185">Reference proteome</keyword>
<evidence type="ECO:0000313" key="5">
    <source>
        <dbReference type="Proteomes" id="UP000293671"/>
    </source>
</evidence>
<dbReference type="OrthoDB" id="18526at2"/>
<evidence type="ECO:0000313" key="4">
    <source>
        <dbReference type="EMBL" id="RZT92529.1"/>
    </source>
</evidence>
<dbReference type="Pfam" id="PF01266">
    <property type="entry name" value="DAO"/>
    <property type="match status" value="2"/>
</dbReference>
<dbReference type="Proteomes" id="UP000293671">
    <property type="component" value="Unassembled WGS sequence"/>
</dbReference>
<keyword evidence="2" id="KW-0560">Oxidoreductase</keyword>
<dbReference type="EMBL" id="SHKP01000009">
    <property type="protein sequence ID" value="RZT92529.1"/>
    <property type="molecule type" value="Genomic_DNA"/>
</dbReference>
<dbReference type="PANTHER" id="PTHR13847:SF280">
    <property type="entry name" value="D-AMINO ACID DEHYDROGENASE"/>
    <property type="match status" value="1"/>
</dbReference>
<dbReference type="GO" id="GO:0005886">
    <property type="term" value="C:plasma membrane"/>
    <property type="evidence" value="ECO:0007669"/>
    <property type="project" value="TreeGrafter"/>
</dbReference>
<dbReference type="InterPro" id="IPR006076">
    <property type="entry name" value="FAD-dep_OxRdtase"/>
</dbReference>
<evidence type="ECO:0000259" key="3">
    <source>
        <dbReference type="Pfam" id="PF01266"/>
    </source>
</evidence>
<reference evidence="4 5" key="1">
    <citation type="submission" date="2019-02" db="EMBL/GenBank/DDBJ databases">
        <title>Genomic Encyclopedia of Type Strains, Phase IV (KMG-IV): sequencing the most valuable type-strain genomes for metagenomic binning, comparative biology and taxonomic classification.</title>
        <authorList>
            <person name="Goeker M."/>
        </authorList>
    </citation>
    <scope>NUCLEOTIDE SEQUENCE [LARGE SCALE GENOMIC DNA]</scope>
    <source>
        <strain evidence="4 5">DSM 19570</strain>
    </source>
</reference>
<sequence length="450" mass="47417">MKIAVIGAGIAGVATAHELAVAGHRVCVFERRGGVAAEASFGTNGVLSPALRPPWATRPLPRPPWRSMPTLGSWWLRARRAAAAGSAHDEAFWALARRSIDRLAHWRSRWPAEYERTDGVLYLWREPAAFELALAASDRLRAAGVRVNALDADACRRLEPGLSAAASISGGLLLPQAEAGNCRLAAHLWRDAAEQLGAEFRFGTSVRAIEGGPGGAAVRFEQLALTTGFAPAREGNEAGRNRAGGVGTERGGAQALLRQRALAAARYLAPVGSETFDAVVICAGTEAAALLAPLGLRLPLQPQAGQSLTLPLRSPERGPRSALVDVEREVTLTRLGERVRVSGGSELGPARKQPSERSMQPLYRALDTWVPGCAHLARPQAWHAARACLPDGLPMIGAVPGHAGLWLNIAHGNAGWTLAAGAALRIAEALDGRGVVDPASDPFAPTAARF</sequence>
<gene>
    <name evidence="4" type="ORF">EV670_3505</name>
</gene>
<comment type="caution">
    <text evidence="4">The sequence shown here is derived from an EMBL/GenBank/DDBJ whole genome shotgun (WGS) entry which is preliminary data.</text>
</comment>
<dbReference type="Gene3D" id="3.30.9.10">
    <property type="entry name" value="D-Amino Acid Oxidase, subunit A, domain 2"/>
    <property type="match status" value="2"/>
</dbReference>
<dbReference type="SUPFAM" id="SSF51905">
    <property type="entry name" value="FAD/NAD(P)-binding domain"/>
    <property type="match status" value="1"/>
</dbReference>
<accession>A0A4V2FS15</accession>
<feature type="domain" description="FAD dependent oxidoreductase" evidence="3">
    <location>
        <begin position="2"/>
        <end position="228"/>
    </location>
</feature>
<evidence type="ECO:0000256" key="2">
    <source>
        <dbReference type="ARBA" id="ARBA00023002"/>
    </source>
</evidence>
<comment type="similarity">
    <text evidence="1">Belongs to the DadA oxidoreductase family.</text>
</comment>
<feature type="domain" description="FAD dependent oxidoreductase" evidence="3">
    <location>
        <begin position="250"/>
        <end position="428"/>
    </location>
</feature>
<protein>
    <submittedName>
        <fullName evidence="4">D-amino-acid dehydrogenase</fullName>
    </submittedName>
</protein>
<evidence type="ECO:0000256" key="1">
    <source>
        <dbReference type="ARBA" id="ARBA00009410"/>
    </source>
</evidence>
<organism evidence="4 5">
    <name type="scientific">Rivibacter subsaxonicus</name>
    <dbReference type="NCBI Taxonomy" id="457575"/>
    <lineage>
        <taxon>Bacteria</taxon>
        <taxon>Pseudomonadati</taxon>
        <taxon>Pseudomonadota</taxon>
        <taxon>Betaproteobacteria</taxon>
        <taxon>Burkholderiales</taxon>
        <taxon>Rivibacter</taxon>
    </lineage>
</organism>
<dbReference type="InterPro" id="IPR036188">
    <property type="entry name" value="FAD/NAD-bd_sf"/>
</dbReference>